<comment type="caution">
    <text evidence="1">The sequence shown here is derived from an EMBL/GenBank/DDBJ whole genome shotgun (WGS) entry which is preliminary data.</text>
</comment>
<organism evidence="1 2">
    <name type="scientific">Undibacterium terreum</name>
    <dbReference type="NCBI Taxonomy" id="1224302"/>
    <lineage>
        <taxon>Bacteria</taxon>
        <taxon>Pseudomonadati</taxon>
        <taxon>Pseudomonadota</taxon>
        <taxon>Betaproteobacteria</taxon>
        <taxon>Burkholderiales</taxon>
        <taxon>Oxalobacteraceae</taxon>
        <taxon>Undibacterium</taxon>
    </lineage>
</organism>
<accession>A0A916V298</accession>
<dbReference type="RefSeq" id="WP_188569389.1">
    <property type="nucleotide sequence ID" value="NZ_BMED01000009.1"/>
</dbReference>
<sequence>MREGQAKVLSERELSHVVNMVKKKAHAKRNVALLYCSFGLGLPRIVKAEANLHLVAKSVIGHVLTAHSVPETEKKRDDLAVS</sequence>
<dbReference type="AlphaFoldDB" id="A0A916V298"/>
<dbReference type="EMBL" id="BMED01000009">
    <property type="protein sequence ID" value="GGD00468.1"/>
    <property type="molecule type" value="Genomic_DNA"/>
</dbReference>
<evidence type="ECO:0000313" key="1">
    <source>
        <dbReference type="EMBL" id="GGD00468.1"/>
    </source>
</evidence>
<keyword evidence="2" id="KW-1185">Reference proteome</keyword>
<reference evidence="1" key="2">
    <citation type="submission" date="2020-09" db="EMBL/GenBank/DDBJ databases">
        <authorList>
            <person name="Sun Q."/>
            <person name="Zhou Y."/>
        </authorList>
    </citation>
    <scope>NUCLEOTIDE SEQUENCE</scope>
    <source>
        <strain evidence="1">CGMCC 1.10998</strain>
    </source>
</reference>
<proteinExistence type="predicted"/>
<reference evidence="1" key="1">
    <citation type="journal article" date="2014" name="Int. J. Syst. Evol. Microbiol.">
        <title>Complete genome sequence of Corynebacterium casei LMG S-19264T (=DSM 44701T), isolated from a smear-ripened cheese.</title>
        <authorList>
            <consortium name="US DOE Joint Genome Institute (JGI-PGF)"/>
            <person name="Walter F."/>
            <person name="Albersmeier A."/>
            <person name="Kalinowski J."/>
            <person name="Ruckert C."/>
        </authorList>
    </citation>
    <scope>NUCLEOTIDE SEQUENCE</scope>
    <source>
        <strain evidence="1">CGMCC 1.10998</strain>
    </source>
</reference>
<evidence type="ECO:0000313" key="2">
    <source>
        <dbReference type="Proteomes" id="UP000637423"/>
    </source>
</evidence>
<dbReference type="Proteomes" id="UP000637423">
    <property type="component" value="Unassembled WGS sequence"/>
</dbReference>
<gene>
    <name evidence="1" type="ORF">GCM10011396_55040</name>
</gene>
<name>A0A916V298_9BURK</name>
<protein>
    <submittedName>
        <fullName evidence="1">Uncharacterized protein</fullName>
    </submittedName>
</protein>